<dbReference type="AlphaFoldDB" id="A0A512JB58"/>
<dbReference type="Gene3D" id="1.10.3130.20">
    <property type="entry name" value="Phycobilisome linker domain"/>
    <property type="match status" value="1"/>
</dbReference>
<feature type="domain" description="DUF4214" evidence="1">
    <location>
        <begin position="494"/>
        <end position="560"/>
    </location>
</feature>
<gene>
    <name evidence="3" type="ORF">GCM10007888_41780</name>
    <name evidence="2" type="ORF">MOX02_52300</name>
</gene>
<comment type="caution">
    <text evidence="2">The sequence shown here is derived from an EMBL/GenBank/DDBJ whole genome shotgun (WGS) entry which is preliminary data.</text>
</comment>
<reference evidence="5" key="2">
    <citation type="journal article" date="2019" name="Int. J. Syst. Evol. Microbiol.">
        <title>The Global Catalogue of Microorganisms (GCM) 10K type strain sequencing project: providing services to taxonomists for standard genome sequencing and annotation.</title>
        <authorList>
            <consortium name="The Broad Institute Genomics Platform"/>
            <consortium name="The Broad Institute Genome Sequencing Center for Infectious Disease"/>
            <person name="Wu L."/>
            <person name="Ma J."/>
        </authorList>
    </citation>
    <scope>NUCLEOTIDE SEQUENCE [LARGE SCALE GENOMIC DNA]</scope>
    <source>
        <strain evidence="5">NBRC 107715</strain>
    </source>
</reference>
<evidence type="ECO:0000313" key="4">
    <source>
        <dbReference type="Proteomes" id="UP000321960"/>
    </source>
</evidence>
<dbReference type="EMBL" id="BJZU01000140">
    <property type="protein sequence ID" value="GEP07192.1"/>
    <property type="molecule type" value="Genomic_DNA"/>
</dbReference>
<feature type="domain" description="DUF4214" evidence="1">
    <location>
        <begin position="375"/>
        <end position="438"/>
    </location>
</feature>
<sequence length="574" mass="61561">MSSPTSATVKLNDYTFDGTYQTLQSTSYAKYSEAYNLTALAVNKSDQIALLRTVGSGSGAITVLDLYGADNHPIRSSEPVFTGDTATVAGERLFALADGRFLAVWGIGHPVHTGTVVTSYDRYDFYGHVFDATGHAVGAQLDLFTYSATLATNEDLSVRAQIATLQDGGFATEFQVVRSSLSGQNFIETYPDATLSVWHEATGGDGFRATSSTSLDTAATKQRLGDLLTLPDGRILQTWTETNADLSGDVKGQFLSSAGIVVDGPFVIHHYAAVDKFDSYDVTLLSNGNLVFDWEEFGFTAGIPSTQYAQIFRPDYSSNLGIYLGNIVHQASTAGGQVYALYAGLLGRAPDVLGLEYWADQFEHGVSVRDLGQLLLSSAEGQARAGGLGSSEFVSQLYQSTLGRLADSGGLAYWTDQLDNHGAQRIDVASGFVFSAEHLSSLQSVFDAGLFVPDKQAADVARLYYTMLGRAPDAGGLQYWADQLEHGGTISDLAKVFLGTPENVSKYGSMGSFGYVDALYVNALGRHADADGQAYWEDLLEHGTSRADLAVLLSESAEAHSVHLSQIEQGWHLT</sequence>
<evidence type="ECO:0000313" key="5">
    <source>
        <dbReference type="Proteomes" id="UP001156856"/>
    </source>
</evidence>
<dbReference type="InterPro" id="IPR025282">
    <property type="entry name" value="DUF4214"/>
</dbReference>
<organism evidence="2 4">
    <name type="scientific">Methylobacterium oxalidis</name>
    <dbReference type="NCBI Taxonomy" id="944322"/>
    <lineage>
        <taxon>Bacteria</taxon>
        <taxon>Pseudomonadati</taxon>
        <taxon>Pseudomonadota</taxon>
        <taxon>Alphaproteobacteria</taxon>
        <taxon>Hyphomicrobiales</taxon>
        <taxon>Methylobacteriaceae</taxon>
        <taxon>Methylobacterium</taxon>
    </lineage>
</organism>
<dbReference type="RefSeq" id="WP_170267991.1">
    <property type="nucleotide sequence ID" value="NZ_BJZU01000140.1"/>
</dbReference>
<accession>A0A512JB58</accession>
<keyword evidence="5" id="KW-1185">Reference proteome</keyword>
<dbReference type="Proteomes" id="UP001156856">
    <property type="component" value="Unassembled WGS sequence"/>
</dbReference>
<protein>
    <recommendedName>
        <fullName evidence="1">DUF4214 domain-containing protein</fullName>
    </recommendedName>
</protein>
<reference evidence="2 4" key="3">
    <citation type="submission" date="2019-07" db="EMBL/GenBank/DDBJ databases">
        <title>Whole genome shotgun sequence of Methylobacterium oxalidis NBRC 107715.</title>
        <authorList>
            <person name="Hosoyama A."/>
            <person name="Uohara A."/>
            <person name="Ohji S."/>
            <person name="Ichikawa N."/>
        </authorList>
    </citation>
    <scope>NUCLEOTIDE SEQUENCE [LARGE SCALE GENOMIC DNA]</scope>
    <source>
        <strain evidence="2 4">NBRC 107715</strain>
    </source>
</reference>
<name>A0A512JB58_9HYPH</name>
<dbReference type="Pfam" id="PF13946">
    <property type="entry name" value="DUF4214"/>
    <property type="match status" value="2"/>
</dbReference>
<evidence type="ECO:0000313" key="3">
    <source>
        <dbReference type="EMBL" id="GLS65796.1"/>
    </source>
</evidence>
<dbReference type="Proteomes" id="UP000321960">
    <property type="component" value="Unassembled WGS sequence"/>
</dbReference>
<proteinExistence type="predicted"/>
<evidence type="ECO:0000313" key="2">
    <source>
        <dbReference type="EMBL" id="GEP07192.1"/>
    </source>
</evidence>
<evidence type="ECO:0000259" key="1">
    <source>
        <dbReference type="Pfam" id="PF13946"/>
    </source>
</evidence>
<reference evidence="3" key="4">
    <citation type="submission" date="2023-01" db="EMBL/GenBank/DDBJ databases">
        <title>Draft genome sequence of Methylobacterium oxalidis strain NBRC 107715.</title>
        <authorList>
            <person name="Sun Q."/>
            <person name="Mori K."/>
        </authorList>
    </citation>
    <scope>NUCLEOTIDE SEQUENCE</scope>
    <source>
        <strain evidence="3">NBRC 107715</strain>
    </source>
</reference>
<reference evidence="3" key="1">
    <citation type="journal article" date="2014" name="Int. J. Syst. Evol. Microbiol.">
        <title>Complete genome of a new Firmicutes species belonging to the dominant human colonic microbiota ('Ruminococcus bicirculans') reveals two chromosomes and a selective capacity to utilize plant glucans.</title>
        <authorList>
            <consortium name="NISC Comparative Sequencing Program"/>
            <person name="Wegmann U."/>
            <person name="Louis P."/>
            <person name="Goesmann A."/>
            <person name="Henrissat B."/>
            <person name="Duncan S.H."/>
            <person name="Flint H.J."/>
        </authorList>
    </citation>
    <scope>NUCLEOTIDE SEQUENCE</scope>
    <source>
        <strain evidence="3">NBRC 107715</strain>
    </source>
</reference>
<dbReference type="EMBL" id="BSPK01000082">
    <property type="protein sequence ID" value="GLS65796.1"/>
    <property type="molecule type" value="Genomic_DNA"/>
</dbReference>
<dbReference type="InterPro" id="IPR038255">
    <property type="entry name" value="PBS_linker_sf"/>
</dbReference>